<dbReference type="CDD" id="cd00118">
    <property type="entry name" value="LysM"/>
    <property type="match status" value="1"/>
</dbReference>
<dbReference type="EMBL" id="FO082277">
    <property type="protein sequence ID" value="CCO15200.1"/>
    <property type="molecule type" value="Genomic_DNA"/>
</dbReference>
<dbReference type="InterPro" id="IPR036779">
    <property type="entry name" value="LysM_dom_sf"/>
</dbReference>
<feature type="transmembrane region" description="Helical" evidence="1">
    <location>
        <begin position="214"/>
        <end position="231"/>
    </location>
</feature>
<dbReference type="PROSITE" id="PS51782">
    <property type="entry name" value="LYSM"/>
    <property type="match status" value="1"/>
</dbReference>
<feature type="domain" description="LysM" evidence="2">
    <location>
        <begin position="66"/>
        <end position="110"/>
    </location>
</feature>
<evidence type="ECO:0000256" key="1">
    <source>
        <dbReference type="SAM" id="Phobius"/>
    </source>
</evidence>
<dbReference type="GeneID" id="19017350"/>
<dbReference type="KEGG" id="bpg:Bathy02g02370"/>
<keyword evidence="1" id="KW-0472">Membrane</keyword>
<sequence>MSFTVTNDALKTKGLRMQNSSTVVGKRIGQKRVTFVSDENRNAKARTGSRGIPIKAAKRGGGSGTRPYTLRSGDTLESIASKRKLNVETLRNMNKKIGSGTPKIGQTILIPSGALSARDLEIINGIAKINAPRTYIPRKGETIGDVITARKIDFAEVQKLNPEVKLGTFSGKESLKLPAGKYTVREREMLQGCGILPQDAVSIKLPGAESARNILVATVLIGAYSMYFAACRRYQKYGTKLFGNDREEDNQD</sequence>
<dbReference type="Gene3D" id="3.10.350.10">
    <property type="entry name" value="LysM domain"/>
    <property type="match status" value="1"/>
</dbReference>
<dbReference type="eggNOG" id="ENOG502SB1D">
    <property type="taxonomic scope" value="Eukaryota"/>
</dbReference>
<name>K8ERZ7_9CHLO</name>
<evidence type="ECO:0000313" key="3">
    <source>
        <dbReference type="EMBL" id="CCO15200.1"/>
    </source>
</evidence>
<dbReference type="Pfam" id="PF01476">
    <property type="entry name" value="LysM"/>
    <property type="match status" value="1"/>
</dbReference>
<dbReference type="SUPFAM" id="SSF54106">
    <property type="entry name" value="LysM domain"/>
    <property type="match status" value="1"/>
</dbReference>
<dbReference type="Proteomes" id="UP000198341">
    <property type="component" value="Chromosome 2"/>
</dbReference>
<dbReference type="SMART" id="SM00257">
    <property type="entry name" value="LysM"/>
    <property type="match status" value="1"/>
</dbReference>
<accession>K8ERZ7</accession>
<proteinExistence type="predicted"/>
<keyword evidence="1" id="KW-1133">Transmembrane helix</keyword>
<dbReference type="AlphaFoldDB" id="K8ERZ7"/>
<keyword evidence="1" id="KW-0812">Transmembrane</keyword>
<dbReference type="RefSeq" id="XP_007514960.1">
    <property type="nucleotide sequence ID" value="XM_007514898.1"/>
</dbReference>
<keyword evidence="4" id="KW-1185">Reference proteome</keyword>
<gene>
    <name evidence="3" type="ORF">Bathy02g02370</name>
</gene>
<evidence type="ECO:0000313" key="4">
    <source>
        <dbReference type="Proteomes" id="UP000198341"/>
    </source>
</evidence>
<evidence type="ECO:0000259" key="2">
    <source>
        <dbReference type="PROSITE" id="PS51782"/>
    </source>
</evidence>
<protein>
    <recommendedName>
        <fullName evidence="2">LysM domain-containing protein</fullName>
    </recommendedName>
</protein>
<organism evidence="3 4">
    <name type="scientific">Bathycoccus prasinos</name>
    <dbReference type="NCBI Taxonomy" id="41875"/>
    <lineage>
        <taxon>Eukaryota</taxon>
        <taxon>Viridiplantae</taxon>
        <taxon>Chlorophyta</taxon>
        <taxon>Mamiellophyceae</taxon>
        <taxon>Mamiellales</taxon>
        <taxon>Bathycoccaceae</taxon>
        <taxon>Bathycoccus</taxon>
    </lineage>
</organism>
<dbReference type="OrthoDB" id="5985073at2759"/>
<reference evidence="3 4" key="1">
    <citation type="submission" date="2011-10" db="EMBL/GenBank/DDBJ databases">
        <authorList>
            <person name="Genoscope - CEA"/>
        </authorList>
    </citation>
    <scope>NUCLEOTIDE SEQUENCE [LARGE SCALE GENOMIC DNA]</scope>
    <source>
        <strain evidence="3 4">RCC 1105</strain>
    </source>
</reference>
<dbReference type="InterPro" id="IPR018392">
    <property type="entry name" value="LysM"/>
</dbReference>